<dbReference type="EMBL" id="OB680916">
    <property type="protein sequence ID" value="CAD7236665.1"/>
    <property type="molecule type" value="Genomic_DNA"/>
</dbReference>
<dbReference type="PANTHER" id="PTHR23342">
    <property type="entry name" value="N-ACETYLGLUTAMATE SYNTHASE"/>
    <property type="match status" value="1"/>
</dbReference>
<dbReference type="InterPro" id="IPR036393">
    <property type="entry name" value="AceGlu_kinase-like_sf"/>
</dbReference>
<name>A0A7R8ZYI4_9CRUS</name>
<dbReference type="CDD" id="cd04238">
    <property type="entry name" value="AAK_NAGK-like"/>
    <property type="match status" value="1"/>
</dbReference>
<dbReference type="GO" id="GO:0005737">
    <property type="term" value="C:cytoplasm"/>
    <property type="evidence" value="ECO:0007669"/>
    <property type="project" value="InterPro"/>
</dbReference>
<dbReference type="PIRSF" id="PIRSF000728">
    <property type="entry name" value="NAGK"/>
    <property type="match status" value="1"/>
</dbReference>
<dbReference type="Gene3D" id="3.40.1160.10">
    <property type="entry name" value="Acetylglutamate kinase-like"/>
    <property type="match status" value="1"/>
</dbReference>
<dbReference type="OrthoDB" id="438291at2759"/>
<evidence type="ECO:0000256" key="6">
    <source>
        <dbReference type="ARBA" id="ARBA00022840"/>
    </source>
</evidence>
<dbReference type="GO" id="GO:0005524">
    <property type="term" value="F:ATP binding"/>
    <property type="evidence" value="ECO:0007669"/>
    <property type="project" value="UniProtKB-KW"/>
</dbReference>
<keyword evidence="4" id="KW-0547">Nucleotide-binding</keyword>
<reference evidence="8" key="1">
    <citation type="submission" date="2020-11" db="EMBL/GenBank/DDBJ databases">
        <authorList>
            <person name="Tran Van P."/>
        </authorList>
    </citation>
    <scope>NUCLEOTIDE SEQUENCE</scope>
</reference>
<accession>A0A7R8ZYI4</accession>
<sequence>MSRPSLQILKIGGNVLADPRKLEAVLTLFASWKGPAILVHGGGKRATQLAHQLGIEAQMIEGRRITDAAMLEIVTMVYAGLLNKQLVAQLQAKACNAIGLSGADGNFIQAHKRIVKDLDYGFAGDIDQVNVEGLKNLLEGSFRPVFCAITHDRKGQLLNTNADTIAATLATAMAPHFQVSLQYCFEKPGVLRDAADDSSVIPLLDSALYQSLKSSGAIHSGMIPKLDNAFAALTAGVKEVVIGHTESLADGKATIVRNE</sequence>
<keyword evidence="6" id="KW-0067">ATP-binding</keyword>
<dbReference type="GO" id="GO:0003991">
    <property type="term" value="F:acetylglutamate kinase activity"/>
    <property type="evidence" value="ECO:0007669"/>
    <property type="project" value="InterPro"/>
</dbReference>
<dbReference type="Pfam" id="PF00696">
    <property type="entry name" value="AA_kinase"/>
    <property type="match status" value="1"/>
</dbReference>
<dbReference type="InterPro" id="IPR001048">
    <property type="entry name" value="Asp/Glu/Uridylate_kinase"/>
</dbReference>
<keyword evidence="3" id="KW-0808">Transferase</keyword>
<evidence type="ECO:0000256" key="3">
    <source>
        <dbReference type="ARBA" id="ARBA00022679"/>
    </source>
</evidence>
<keyword evidence="2" id="KW-0028">Amino-acid biosynthesis</keyword>
<keyword evidence="5" id="KW-0418">Kinase</keyword>
<evidence type="ECO:0000256" key="4">
    <source>
        <dbReference type="ARBA" id="ARBA00022741"/>
    </source>
</evidence>
<dbReference type="AlphaFoldDB" id="A0A7R8ZYI4"/>
<gene>
    <name evidence="8" type="ORF">CTOB1V02_LOCUS14480</name>
</gene>
<evidence type="ECO:0000256" key="5">
    <source>
        <dbReference type="ARBA" id="ARBA00022777"/>
    </source>
</evidence>
<evidence type="ECO:0000256" key="2">
    <source>
        <dbReference type="ARBA" id="ARBA00022605"/>
    </source>
</evidence>
<dbReference type="SUPFAM" id="SSF53633">
    <property type="entry name" value="Carbamate kinase-like"/>
    <property type="match status" value="1"/>
</dbReference>
<protein>
    <submittedName>
        <fullName evidence="8">Uncharacterized protein</fullName>
    </submittedName>
</protein>
<dbReference type="HAMAP" id="MF_00082">
    <property type="entry name" value="ArgB"/>
    <property type="match status" value="1"/>
</dbReference>
<dbReference type="GO" id="GO:0006526">
    <property type="term" value="P:L-arginine biosynthetic process"/>
    <property type="evidence" value="ECO:0007669"/>
    <property type="project" value="UniProtKB-KW"/>
</dbReference>
<proteinExistence type="inferred from homology"/>
<evidence type="ECO:0000256" key="1">
    <source>
        <dbReference type="ARBA" id="ARBA00022571"/>
    </source>
</evidence>
<dbReference type="NCBIfam" id="TIGR00761">
    <property type="entry name" value="argB"/>
    <property type="match status" value="1"/>
</dbReference>
<organism evidence="8">
    <name type="scientific">Cyprideis torosa</name>
    <dbReference type="NCBI Taxonomy" id="163714"/>
    <lineage>
        <taxon>Eukaryota</taxon>
        <taxon>Metazoa</taxon>
        <taxon>Ecdysozoa</taxon>
        <taxon>Arthropoda</taxon>
        <taxon>Crustacea</taxon>
        <taxon>Oligostraca</taxon>
        <taxon>Ostracoda</taxon>
        <taxon>Podocopa</taxon>
        <taxon>Podocopida</taxon>
        <taxon>Cytherocopina</taxon>
        <taxon>Cytheroidea</taxon>
        <taxon>Cytherideidae</taxon>
        <taxon>Cyprideis</taxon>
    </lineage>
</organism>
<evidence type="ECO:0000256" key="7">
    <source>
        <dbReference type="ARBA" id="ARBA00029440"/>
    </source>
</evidence>
<evidence type="ECO:0000313" key="8">
    <source>
        <dbReference type="EMBL" id="CAD7236665.1"/>
    </source>
</evidence>
<dbReference type="InterPro" id="IPR037528">
    <property type="entry name" value="ArgB"/>
</dbReference>
<dbReference type="PANTHER" id="PTHR23342:SF0">
    <property type="entry name" value="N-ACETYLGLUTAMATE SYNTHASE, MITOCHONDRIAL"/>
    <property type="match status" value="1"/>
</dbReference>
<comment type="pathway">
    <text evidence="7">Amino-acid biosynthesis.</text>
</comment>
<keyword evidence="1" id="KW-0055">Arginine biosynthesis</keyword>
<dbReference type="InterPro" id="IPR004662">
    <property type="entry name" value="AcgluKinase_fam"/>
</dbReference>